<accession>A0ABQ1X5V9</accession>
<sequence>MLLSNSGSVPLGQAGSGAAYVLNPDRSAVSTLERGAALRASRAQQDAIRRQKQLDLDAKELDDRLKYKTNTGRLFQPSFDEQVVPDLQKGIAGLYNPAAGISRFQRSNQSNQLTDRAESIRTMGEQKDKFLTDYLGKLRSDPTRNFDGGNALLQDSLRDATGRRLRADEYDELDAVRKFETDYRTYNPQQVALASMKGLLHDDYNQTSDAGYVGGKHFSDVLQSRLVKVGKDGRAVLNADGTPALDTQKYFEAAYQEGSPLKIVIDGMKADYDKQRAQDPSLPKKGELGFFNELVAPLAKVNYRHTEGLNAQPKSAGKGSGSDSGYEMDGDWVDSDYEATVQTGVQDQIRTHATFMNGNQVAPTFDGGREVTGQKTQYANSFPTFGKGPRALFKKKSGEKVPIHVNSIQFAVSYQDNGRGQFTRVVDSKRPLSGEFGEQYLVTADAKTGEILYPKNQQEAEQMVRSGRAVIQPAIEFASDKNERFQADYSNALKALKEQNAFEASSDASKIKPEAILEIEARKLVSQGVQRTLVPYNAQNAVAINGVTGGQYRAGLARAKAAMAKLRAAAPARSTSTSTKKKTTGITW</sequence>
<gene>
    <name evidence="2" type="ORF">GCM10011378_41860</name>
</gene>
<feature type="region of interest" description="Disordered" evidence="1">
    <location>
        <begin position="307"/>
        <end position="331"/>
    </location>
</feature>
<evidence type="ECO:0000256" key="1">
    <source>
        <dbReference type="SAM" id="MobiDB-lite"/>
    </source>
</evidence>
<comment type="caution">
    <text evidence="2">The sequence shown here is derived from an EMBL/GenBank/DDBJ whole genome shotgun (WGS) entry which is preliminary data.</text>
</comment>
<keyword evidence="3" id="KW-1185">Reference proteome</keyword>
<dbReference type="Proteomes" id="UP000601361">
    <property type="component" value="Unassembled WGS sequence"/>
</dbReference>
<evidence type="ECO:0008006" key="4">
    <source>
        <dbReference type="Google" id="ProtNLM"/>
    </source>
</evidence>
<organism evidence="2 3">
    <name type="scientific">Hymenobacter glacieicola</name>
    <dbReference type="NCBI Taxonomy" id="1562124"/>
    <lineage>
        <taxon>Bacteria</taxon>
        <taxon>Pseudomonadati</taxon>
        <taxon>Bacteroidota</taxon>
        <taxon>Cytophagia</taxon>
        <taxon>Cytophagales</taxon>
        <taxon>Hymenobacteraceae</taxon>
        <taxon>Hymenobacter</taxon>
    </lineage>
</organism>
<name>A0ABQ1X5V9_9BACT</name>
<reference evidence="3" key="1">
    <citation type="journal article" date="2019" name="Int. J. Syst. Evol. Microbiol.">
        <title>The Global Catalogue of Microorganisms (GCM) 10K type strain sequencing project: providing services to taxonomists for standard genome sequencing and annotation.</title>
        <authorList>
            <consortium name="The Broad Institute Genomics Platform"/>
            <consortium name="The Broad Institute Genome Sequencing Center for Infectious Disease"/>
            <person name="Wu L."/>
            <person name="Ma J."/>
        </authorList>
    </citation>
    <scope>NUCLEOTIDE SEQUENCE [LARGE SCALE GENOMIC DNA]</scope>
    <source>
        <strain evidence="3">CGMCC 1.12990</strain>
    </source>
</reference>
<protein>
    <recommendedName>
        <fullName evidence="4">DUF3945 domain-containing protein</fullName>
    </recommendedName>
</protein>
<proteinExistence type="predicted"/>
<evidence type="ECO:0000313" key="3">
    <source>
        <dbReference type="Proteomes" id="UP000601361"/>
    </source>
</evidence>
<evidence type="ECO:0000313" key="2">
    <source>
        <dbReference type="EMBL" id="GGG61440.1"/>
    </source>
</evidence>
<feature type="compositionally biased region" description="Low complexity" evidence="1">
    <location>
        <begin position="314"/>
        <end position="325"/>
    </location>
</feature>
<dbReference type="EMBL" id="BMGS01000016">
    <property type="protein sequence ID" value="GGG61440.1"/>
    <property type="molecule type" value="Genomic_DNA"/>
</dbReference>
<dbReference type="RefSeq" id="WP_188559812.1">
    <property type="nucleotide sequence ID" value="NZ_BMGS01000016.1"/>
</dbReference>